<comment type="caution">
    <text evidence="2">The sequence shown here is derived from an EMBL/GenBank/DDBJ whole genome shotgun (WGS) entry which is preliminary data.</text>
</comment>
<sequence>MSTQRIISTQMNKNKPRSYSTQPEAATKKFTQRGGSVEQVTGSQPISGAQSPSLIAELRLQEAGLISARNKKRIEPQINEGQEDNVEVIKMNKSMRKNLPKIMTIKLLYSRILQFKRIWAHNHKMTKVQMPLTKWKKNIQVLYQFEFRNSQRKGMEVQKKLLQFQKPQLYLKSVARKTPQRLNPFQKTLTKGMQRSRAPDRAGTIQSREISVVISLWNTEEERADQNDSSGRRKKKILCRININNHISGIDNELERIKYYSVGRKEIENGLITQGLMQHDIQRQKCEDKTASCDDRQTTLFQILDQRCISVFPEF</sequence>
<name>A0A5J4VFB9_9EUKA</name>
<evidence type="ECO:0000313" key="2">
    <source>
        <dbReference type="EMBL" id="KAA6381175.1"/>
    </source>
</evidence>
<protein>
    <submittedName>
        <fullName evidence="2">Uncharacterized protein</fullName>
    </submittedName>
</protein>
<evidence type="ECO:0000313" key="3">
    <source>
        <dbReference type="Proteomes" id="UP000324800"/>
    </source>
</evidence>
<gene>
    <name evidence="2" type="ORF">EZS28_023298</name>
</gene>
<feature type="compositionally biased region" description="Polar residues" evidence="1">
    <location>
        <begin position="38"/>
        <end position="48"/>
    </location>
</feature>
<feature type="region of interest" description="Disordered" evidence="1">
    <location>
        <begin position="1"/>
        <end position="48"/>
    </location>
</feature>
<evidence type="ECO:0000256" key="1">
    <source>
        <dbReference type="SAM" id="MobiDB-lite"/>
    </source>
</evidence>
<dbReference type="EMBL" id="SNRW01007480">
    <property type="protein sequence ID" value="KAA6381175.1"/>
    <property type="molecule type" value="Genomic_DNA"/>
</dbReference>
<dbReference type="AlphaFoldDB" id="A0A5J4VFB9"/>
<accession>A0A5J4VFB9</accession>
<proteinExistence type="predicted"/>
<dbReference type="Proteomes" id="UP000324800">
    <property type="component" value="Unassembled WGS sequence"/>
</dbReference>
<feature type="compositionally biased region" description="Polar residues" evidence="1">
    <location>
        <begin position="1"/>
        <end position="24"/>
    </location>
</feature>
<reference evidence="2 3" key="1">
    <citation type="submission" date="2019-03" db="EMBL/GenBank/DDBJ databases">
        <title>Single cell metagenomics reveals metabolic interactions within the superorganism composed of flagellate Streblomastix strix and complex community of Bacteroidetes bacteria on its surface.</title>
        <authorList>
            <person name="Treitli S.C."/>
            <person name="Kolisko M."/>
            <person name="Husnik F."/>
            <person name="Keeling P."/>
            <person name="Hampl V."/>
        </authorList>
    </citation>
    <scope>NUCLEOTIDE SEQUENCE [LARGE SCALE GENOMIC DNA]</scope>
    <source>
        <strain evidence="2">ST1C</strain>
    </source>
</reference>
<organism evidence="2 3">
    <name type="scientific">Streblomastix strix</name>
    <dbReference type="NCBI Taxonomy" id="222440"/>
    <lineage>
        <taxon>Eukaryota</taxon>
        <taxon>Metamonada</taxon>
        <taxon>Preaxostyla</taxon>
        <taxon>Oxymonadida</taxon>
        <taxon>Streblomastigidae</taxon>
        <taxon>Streblomastix</taxon>
    </lineage>
</organism>